<protein>
    <submittedName>
        <fullName evidence="1">Uncharacterized protein</fullName>
    </submittedName>
</protein>
<reference evidence="1 2" key="1">
    <citation type="journal article" date="2011" name="Nat. Biotechnol.">
        <title>Comparative genomic analysis of the thermophilic biomass-degrading fungi Myceliophthora thermophila and Thielavia terrestris.</title>
        <authorList>
            <person name="Berka R.M."/>
            <person name="Grigoriev I.V."/>
            <person name="Otillar R."/>
            <person name="Salamov A."/>
            <person name="Grimwood J."/>
            <person name="Reid I."/>
            <person name="Ishmael N."/>
            <person name="John T."/>
            <person name="Darmond C."/>
            <person name="Moisan M.-C."/>
            <person name="Henrissat B."/>
            <person name="Coutinho P.M."/>
            <person name="Lombard V."/>
            <person name="Natvig D.O."/>
            <person name="Lindquist E."/>
            <person name="Schmutz J."/>
            <person name="Lucas S."/>
            <person name="Harris P."/>
            <person name="Powlowski J."/>
            <person name="Bellemare A."/>
            <person name="Taylor D."/>
            <person name="Butler G."/>
            <person name="de Vries R.P."/>
            <person name="Allijn I.E."/>
            <person name="van den Brink J."/>
            <person name="Ushinsky S."/>
            <person name="Storms R."/>
            <person name="Powell A.J."/>
            <person name="Paulsen I.T."/>
            <person name="Elbourne L.D.H."/>
            <person name="Baker S.E."/>
            <person name="Magnuson J."/>
            <person name="LaBoissiere S."/>
            <person name="Clutterbuck A.J."/>
            <person name="Martinez D."/>
            <person name="Wogulis M."/>
            <person name="de Leon A.L."/>
            <person name="Rey M.W."/>
            <person name="Tsang A."/>
        </authorList>
    </citation>
    <scope>NUCLEOTIDE SEQUENCE [LARGE SCALE GENOMIC DNA]</scope>
    <source>
        <strain evidence="2">ATCC 38088 / NRRL 8126</strain>
    </source>
</reference>
<dbReference type="KEGG" id="ttt:THITE_152457"/>
<dbReference type="GeneID" id="11514999"/>
<organism evidence="1 2">
    <name type="scientific">Thermothielavioides terrestris (strain ATCC 38088 / NRRL 8126)</name>
    <name type="common">Thielavia terrestris</name>
    <dbReference type="NCBI Taxonomy" id="578455"/>
    <lineage>
        <taxon>Eukaryota</taxon>
        <taxon>Fungi</taxon>
        <taxon>Dikarya</taxon>
        <taxon>Ascomycota</taxon>
        <taxon>Pezizomycotina</taxon>
        <taxon>Sordariomycetes</taxon>
        <taxon>Sordariomycetidae</taxon>
        <taxon>Sordariales</taxon>
        <taxon>Chaetomiaceae</taxon>
        <taxon>Thermothielavioides</taxon>
        <taxon>Thermothielavioides terrestris</taxon>
    </lineage>
</organism>
<dbReference type="OrthoDB" id="5242061at2759"/>
<dbReference type="EMBL" id="CP003010">
    <property type="protein sequence ID" value="AEO66049.1"/>
    <property type="molecule type" value="Genomic_DNA"/>
</dbReference>
<name>G2R4A2_THETT</name>
<keyword evidence="2" id="KW-1185">Reference proteome</keyword>
<dbReference type="RefSeq" id="XP_003652385.1">
    <property type="nucleotide sequence ID" value="XM_003652337.1"/>
</dbReference>
<evidence type="ECO:0000313" key="2">
    <source>
        <dbReference type="Proteomes" id="UP000008181"/>
    </source>
</evidence>
<sequence>MDLDLDESELTSIIIGRQMTGEKLRNDMADLLLPSGTGTAVGLNSTAGINSTVTATVTAPTSDGNQVSRGEVFGLFLTLSFCLLSQPPGSLI</sequence>
<accession>G2R4A2</accession>
<dbReference type="HOGENOM" id="CLU_2414842_0_0_1"/>
<gene>
    <name evidence="1" type="ORF">THITE_152457</name>
</gene>
<dbReference type="AlphaFoldDB" id="G2R4A2"/>
<dbReference type="Proteomes" id="UP000008181">
    <property type="component" value="Chromosome 2"/>
</dbReference>
<evidence type="ECO:0000313" key="1">
    <source>
        <dbReference type="EMBL" id="AEO66049.1"/>
    </source>
</evidence>
<proteinExistence type="predicted"/>